<dbReference type="PANTHER" id="PTHR16116">
    <property type="entry name" value="ZINC FINGER PROTEIN 839"/>
    <property type="match status" value="1"/>
</dbReference>
<evidence type="ECO:0000259" key="5">
    <source>
        <dbReference type="PROSITE" id="PS50157"/>
    </source>
</evidence>
<evidence type="ECO:0000256" key="3">
    <source>
        <dbReference type="SAM" id="MobiDB-lite"/>
    </source>
</evidence>
<feature type="compositionally biased region" description="Acidic residues" evidence="3">
    <location>
        <begin position="499"/>
        <end position="512"/>
    </location>
</feature>
<evidence type="ECO:0000313" key="7">
    <source>
        <dbReference type="Proteomes" id="UP000727407"/>
    </source>
</evidence>
<accession>A0A8J4XAJ7</accession>
<keyword evidence="2" id="KW-0175">Coiled coil</keyword>
<proteinExistence type="predicted"/>
<dbReference type="GO" id="GO:0008270">
    <property type="term" value="F:zinc ion binding"/>
    <property type="evidence" value="ECO:0007669"/>
    <property type="project" value="UniProtKB-KW"/>
</dbReference>
<organism evidence="6 7">
    <name type="scientific">Clarias magur</name>
    <name type="common">Asian catfish</name>
    <name type="synonym">Macropteronotus magur</name>
    <dbReference type="NCBI Taxonomy" id="1594786"/>
    <lineage>
        <taxon>Eukaryota</taxon>
        <taxon>Metazoa</taxon>
        <taxon>Chordata</taxon>
        <taxon>Craniata</taxon>
        <taxon>Vertebrata</taxon>
        <taxon>Euteleostomi</taxon>
        <taxon>Actinopterygii</taxon>
        <taxon>Neopterygii</taxon>
        <taxon>Teleostei</taxon>
        <taxon>Ostariophysi</taxon>
        <taxon>Siluriformes</taxon>
        <taxon>Clariidae</taxon>
        <taxon>Clarias</taxon>
    </lineage>
</organism>
<feature type="compositionally biased region" description="Polar residues" evidence="3">
    <location>
        <begin position="573"/>
        <end position="582"/>
    </location>
</feature>
<comment type="caution">
    <text evidence="6">The sequence shown here is derived from an EMBL/GenBank/DDBJ whole genome shotgun (WGS) entry which is preliminary data.</text>
</comment>
<feature type="coiled-coil region" evidence="2">
    <location>
        <begin position="1136"/>
        <end position="1163"/>
    </location>
</feature>
<dbReference type="InterPro" id="IPR039946">
    <property type="entry name" value="ZN839"/>
</dbReference>
<feature type="transmembrane region" description="Helical" evidence="4">
    <location>
        <begin position="1072"/>
        <end position="1096"/>
    </location>
</feature>
<feature type="domain" description="C2H2-type" evidence="5">
    <location>
        <begin position="531"/>
        <end position="561"/>
    </location>
</feature>
<gene>
    <name evidence="6" type="primary">znf839</name>
    <name evidence="6" type="ORF">DAT39_010704</name>
</gene>
<keyword evidence="1" id="KW-0862">Zinc</keyword>
<keyword evidence="1" id="KW-0479">Metal-binding</keyword>
<sequence length="1333" mass="144507">MADNEDESSNTNGATLTHDSAGTEASVSATTGSQSEGKNEDGSGEGVVSAEAGEGEQGLTQLVTVSADGKAADGSPEVIGQILGAEVLTSFVQAAENAEDTVTTECTTISSDFLNALGPATTIIYVQPDGSFVESSGLSVEEQQQLLEQLSKQQLVQVTGSEATRLIEQSQAPTPAPKPAQSVKPAVISSVDVQQVIDHVNKSQVRAQAELSRSHTATPKILQRSVQAQTPSYVTLEAGNVISGQLTTTTLQPQPFTIVQNASQQLQSVAKQVALHQSQNGAQPVQQKLAEPIHIQVQAPPKQEIKQRQAAPITILQSQSLPVSQSVVKVSTVGTVSAPQIIHITPVPGQQQYFLQNPGEPPIQLLLQKPAPVVSSISVPIVHKVQTPASSANSVTATKSPAAKPATVSIHPTLILTPSTSVSSTTPKVLTTQTKPTTVVTKVLAPASEKEKPKVKNRQKKPLKIQTRSGRVSRPPKHKVKDYKFIKTEDLAESHQSDSDDYSEISVEDEEGSEGKKKTDVDGLSLRSKAFKCETCEKSYIGIAGLNRHYKLKPTHDKSQASSPVVKEDSKPTEGQTQTEAPKTNPVKEDTPQKVQADSTRQIVPRRPGRPKGSGKSNLPKRLGRKPKRGRPGRPPKLQTALTMEQQAQRRRVRLSEFIQQYDDEDLMEIVLPRLAKVMTLWEFVLMKVENGHLSKQQFPSVYHEFEQLHSHVKKMAQEHFSISPASRAAIEVTNMDVLKSLGITDPSSALTPLHVSNGQQATIKNQATKSPRSIENTRMLPPAKRFKMENCCGENKDSAVNQNGIQKHEANEDSMLLREPQVVLTRLENLTNTEADPATRTEEAAMDTGECLHDPEACKPQEDPDRELSEVLNSGGSVDITDEVKQLEKVLSSETTCKEIPGKDENCTPEQTESVEEAEVVGESVVTEVVMQSTENQEETSVFIQTAEGLVRQSAEELASKGIVIVNGPDGSTVHIEAPEGVPLETVHALLALGCYDIHFFLPELQKNLGPPLRPPAPSQTCIRKLGMCVADELCEELFRLIDEQKKCADHLMALANKLEEMREMMTLGQLVGNTATVLGSATLVITGIATLLTGGLASPLLAAAAGVTAGVGTVTSIALSLLEKWKSSDTMKNAEKTFDKIKTIKNNIKRLQKKLSKECRSRDLEASTSDEVQFETTVRILRAMARRSGRDLPLSRLKSNLRNAYIYAQYRNSGLQTSSSFNAPLIKGASALLITLGYSFIVMKSSTRKGVSFSIPLLVRRFQDGLKITLKGAGQAAGGVIGLVLAVPDLIKNCEELIKNKHQTEASEYLKNEAMKIRQAVKKLKKELNDL</sequence>
<dbReference type="PANTHER" id="PTHR16116:SF5">
    <property type="entry name" value="ZINC FINGER PROTEIN 839"/>
    <property type="match status" value="1"/>
</dbReference>
<reference evidence="6" key="1">
    <citation type="submission" date="2020-07" db="EMBL/GenBank/DDBJ databases">
        <title>Clarias magur genome sequencing, assembly and annotation.</title>
        <authorList>
            <person name="Kushwaha B."/>
            <person name="Kumar R."/>
            <person name="Das P."/>
            <person name="Joshi C.G."/>
            <person name="Kumar D."/>
            <person name="Nagpure N.S."/>
            <person name="Pandey M."/>
            <person name="Agarwal S."/>
            <person name="Srivastava S."/>
            <person name="Singh M."/>
            <person name="Sahoo L."/>
            <person name="Jayasankar P."/>
            <person name="Meher P.K."/>
            <person name="Koringa P.G."/>
            <person name="Iquebal M.A."/>
            <person name="Das S.P."/>
            <person name="Bit A."/>
            <person name="Patnaik S."/>
            <person name="Patel N."/>
            <person name="Shah T.M."/>
            <person name="Hinsu A."/>
            <person name="Jena J.K."/>
        </authorList>
    </citation>
    <scope>NUCLEOTIDE SEQUENCE</scope>
    <source>
        <strain evidence="6">CIFAMagur01</strain>
        <tissue evidence="6">Testis</tissue>
    </source>
</reference>
<keyword evidence="4" id="KW-1133">Transmembrane helix</keyword>
<dbReference type="Proteomes" id="UP000727407">
    <property type="component" value="Unassembled WGS sequence"/>
</dbReference>
<feature type="non-terminal residue" evidence="6">
    <location>
        <position position="1333"/>
    </location>
</feature>
<name>A0A8J4XAJ7_CLAMG</name>
<dbReference type="InterPro" id="IPR031885">
    <property type="entry name" value="DUF4764"/>
</dbReference>
<keyword evidence="4" id="KW-0812">Transmembrane</keyword>
<feature type="region of interest" description="Disordered" evidence="3">
    <location>
        <begin position="1"/>
        <end position="55"/>
    </location>
</feature>
<keyword evidence="1" id="KW-0863">Zinc-finger</keyword>
<feature type="region of interest" description="Disordered" evidence="3">
    <location>
        <begin position="441"/>
        <end position="522"/>
    </location>
</feature>
<evidence type="ECO:0000256" key="4">
    <source>
        <dbReference type="SAM" id="Phobius"/>
    </source>
</evidence>
<dbReference type="InterPro" id="IPR013087">
    <property type="entry name" value="Znf_C2H2_type"/>
</dbReference>
<evidence type="ECO:0000256" key="1">
    <source>
        <dbReference type="PROSITE-ProRule" id="PRU00042"/>
    </source>
</evidence>
<keyword evidence="4" id="KW-0472">Membrane</keyword>
<dbReference type="PROSITE" id="PS50157">
    <property type="entry name" value="ZINC_FINGER_C2H2_2"/>
    <property type="match status" value="1"/>
</dbReference>
<feature type="compositionally biased region" description="Polar residues" evidence="3">
    <location>
        <begin position="593"/>
        <end position="602"/>
    </location>
</feature>
<protein>
    <submittedName>
        <fullName evidence="6">Zinc finger protein</fullName>
    </submittedName>
</protein>
<keyword evidence="7" id="KW-1185">Reference proteome</keyword>
<evidence type="ECO:0000256" key="2">
    <source>
        <dbReference type="SAM" id="Coils"/>
    </source>
</evidence>
<feature type="transmembrane region" description="Helical" evidence="4">
    <location>
        <begin position="1102"/>
        <end position="1124"/>
    </location>
</feature>
<feature type="compositionally biased region" description="Polar residues" evidence="3">
    <location>
        <begin position="9"/>
        <end position="36"/>
    </location>
</feature>
<feature type="compositionally biased region" description="Basic residues" evidence="3">
    <location>
        <begin position="622"/>
        <end position="634"/>
    </location>
</feature>
<feature type="compositionally biased region" description="Basic and acidic residues" evidence="3">
    <location>
        <begin position="482"/>
        <end position="498"/>
    </location>
</feature>
<evidence type="ECO:0000313" key="6">
    <source>
        <dbReference type="EMBL" id="KAF5899568.1"/>
    </source>
</evidence>
<dbReference type="EMBL" id="QNUK01000163">
    <property type="protein sequence ID" value="KAF5899568.1"/>
    <property type="molecule type" value="Genomic_DNA"/>
</dbReference>
<feature type="region of interest" description="Disordered" evidence="3">
    <location>
        <begin position="554"/>
        <end position="647"/>
    </location>
</feature>
<dbReference type="OrthoDB" id="5981545at2759"/>
<dbReference type="Pfam" id="PF15961">
    <property type="entry name" value="DUF4764"/>
    <property type="match status" value="2"/>
</dbReference>